<dbReference type="InterPro" id="IPR057434">
    <property type="entry name" value="LMF1/2_N"/>
</dbReference>
<feature type="domain" description="Lipase maturation factor 1/2 N-terminal" evidence="9">
    <location>
        <begin position="194"/>
        <end position="357"/>
    </location>
</feature>
<feature type="domain" description="Lipase maturation factor 1/2 C-terminal" evidence="10">
    <location>
        <begin position="428"/>
        <end position="592"/>
    </location>
</feature>
<keyword evidence="5" id="KW-1133">Transmembrane helix</keyword>
<comment type="subcellular location">
    <subcellularLocation>
        <location evidence="1">Endoplasmic reticulum membrane</location>
        <topology evidence="1">Multi-pass membrane protein</topology>
    </subcellularLocation>
</comment>
<comment type="similarity">
    <text evidence="2">Belongs to the lipase maturation factor family.</text>
</comment>
<evidence type="ECO:0000256" key="5">
    <source>
        <dbReference type="ARBA" id="ARBA00022989"/>
    </source>
</evidence>
<accession>A0A1Q9DCE6</accession>
<evidence type="ECO:0000256" key="6">
    <source>
        <dbReference type="ARBA" id="ARBA00023136"/>
    </source>
</evidence>
<dbReference type="GO" id="GO:0051604">
    <property type="term" value="P:protein maturation"/>
    <property type="evidence" value="ECO:0007669"/>
    <property type="project" value="InterPro"/>
</dbReference>
<reference evidence="11 12" key="1">
    <citation type="submission" date="2016-02" db="EMBL/GenBank/DDBJ databases">
        <title>Genome analysis of coral dinoflagellate symbionts highlights evolutionary adaptations to a symbiotic lifestyle.</title>
        <authorList>
            <person name="Aranda M."/>
            <person name="Li Y."/>
            <person name="Liew Y.J."/>
            <person name="Baumgarten S."/>
            <person name="Simakov O."/>
            <person name="Wilson M."/>
            <person name="Piel J."/>
            <person name="Ashoor H."/>
            <person name="Bougouffa S."/>
            <person name="Bajic V.B."/>
            <person name="Ryu T."/>
            <person name="Ravasi T."/>
            <person name="Bayer T."/>
            <person name="Micklem G."/>
            <person name="Kim H."/>
            <person name="Bhak J."/>
            <person name="Lajeunesse T.C."/>
            <person name="Voolstra C.R."/>
        </authorList>
    </citation>
    <scope>NUCLEOTIDE SEQUENCE [LARGE SCALE GENOMIC DNA]</scope>
    <source>
        <strain evidence="11 12">CCMP2467</strain>
    </source>
</reference>
<dbReference type="InterPro" id="IPR009613">
    <property type="entry name" value="LMF"/>
</dbReference>
<keyword evidence="6" id="KW-0472">Membrane</keyword>
<evidence type="ECO:0000256" key="8">
    <source>
        <dbReference type="ARBA" id="ARBA00040643"/>
    </source>
</evidence>
<keyword evidence="7" id="KW-0325">Glycoprotein</keyword>
<evidence type="ECO:0000256" key="1">
    <source>
        <dbReference type="ARBA" id="ARBA00004477"/>
    </source>
</evidence>
<keyword evidence="4" id="KW-0256">Endoplasmic reticulum</keyword>
<evidence type="ECO:0000313" key="12">
    <source>
        <dbReference type="Proteomes" id="UP000186817"/>
    </source>
</evidence>
<comment type="caution">
    <text evidence="11">The sequence shown here is derived from an EMBL/GenBank/DDBJ whole genome shotgun (WGS) entry which is preliminary data.</text>
</comment>
<dbReference type="Pfam" id="PF06762">
    <property type="entry name" value="LMF1"/>
    <property type="match status" value="1"/>
</dbReference>
<dbReference type="PANTHER" id="PTHR14463:SF5">
    <property type="entry name" value="LIPASE MATURATION FACTOR 2"/>
    <property type="match status" value="1"/>
</dbReference>
<evidence type="ECO:0000256" key="3">
    <source>
        <dbReference type="ARBA" id="ARBA00022692"/>
    </source>
</evidence>
<evidence type="ECO:0000256" key="4">
    <source>
        <dbReference type="ARBA" id="ARBA00022824"/>
    </source>
</evidence>
<gene>
    <name evidence="11" type="primary">lmf2</name>
    <name evidence="11" type="ORF">AK812_SmicGene25316</name>
</gene>
<keyword evidence="3" id="KW-0812">Transmembrane</keyword>
<dbReference type="OrthoDB" id="434126at2759"/>
<keyword evidence="12" id="KW-1185">Reference proteome</keyword>
<evidence type="ECO:0000313" key="11">
    <source>
        <dbReference type="EMBL" id="OLP92842.1"/>
    </source>
</evidence>
<dbReference type="PANTHER" id="PTHR14463">
    <property type="entry name" value="LIPASE MATURATION FACTOR"/>
    <property type="match status" value="1"/>
</dbReference>
<dbReference type="OMA" id="MPLANAC"/>
<dbReference type="Proteomes" id="UP000186817">
    <property type="component" value="Unassembled WGS sequence"/>
</dbReference>
<evidence type="ECO:0000256" key="2">
    <source>
        <dbReference type="ARBA" id="ARBA00005512"/>
    </source>
</evidence>
<proteinExistence type="inferred from homology"/>
<organism evidence="11 12">
    <name type="scientific">Symbiodinium microadriaticum</name>
    <name type="common">Dinoflagellate</name>
    <name type="synonym">Zooxanthella microadriatica</name>
    <dbReference type="NCBI Taxonomy" id="2951"/>
    <lineage>
        <taxon>Eukaryota</taxon>
        <taxon>Sar</taxon>
        <taxon>Alveolata</taxon>
        <taxon>Dinophyceae</taxon>
        <taxon>Suessiales</taxon>
        <taxon>Symbiodiniaceae</taxon>
        <taxon>Symbiodinium</taxon>
    </lineage>
</organism>
<dbReference type="InterPro" id="IPR057433">
    <property type="entry name" value="LMF1/2_C"/>
</dbReference>
<sequence>MIPAGQPLRLRAWLAVPPPLASPPNDVRRPRPRRLLRASAEAELPLRKRWPWSSFRGVFAAQVLSALVAWSAYSRLRGPRTFCFTALLVSRLALLLNSVMFASLGRQADGLMGPDGISPLAPSTDEEQGPSWWDSLLLRHLQCARPSHTARLCSIVAILSCFLPVCAVSGLAVGLILVWLSVVYRGYMQADFLHYQWDALALELSALAAVAAMASIPRSCVVREGCAALSMHCFALLGFKLMWGSCLCKLFSNCPEWNFGTAMQHHHRTTCLPKPFARTLHHWSRSSSRFSEAQVQATLWSEGPFSLLALLGWPGGRILCALLWCLLMLTIAASGNYGFFNLQTCVIAAALLDDNQLGRGVCYPARPDLPTALPAWFALDGIPWALTFCYWVMYSAATVSAIYRISRVRPPVLFRQAEEFLSSAQLACRYGLFARMTTTRDEVVIRELHQLPQDLGQLAIRDGLATKADGNTYWVELVFPHKPGPLSRRPPVLFTHMPRLDWQLWFVSLQWAQSSDTPPWFERFLQCLRERRASVLGLVEHRSQHPVQELILLQSPRATRVSFEDYEFCMPSKDTAITKTDGIWECGEWWCRRSEAPTSSPFQQLGEWTDWFS</sequence>
<evidence type="ECO:0000256" key="7">
    <source>
        <dbReference type="ARBA" id="ARBA00023180"/>
    </source>
</evidence>
<dbReference type="GO" id="GO:0005789">
    <property type="term" value="C:endoplasmic reticulum membrane"/>
    <property type="evidence" value="ECO:0007669"/>
    <property type="project" value="UniProtKB-SubCell"/>
</dbReference>
<dbReference type="AlphaFoldDB" id="A0A1Q9DCE6"/>
<evidence type="ECO:0000259" key="9">
    <source>
        <dbReference type="Pfam" id="PF06762"/>
    </source>
</evidence>
<dbReference type="EMBL" id="LSRX01000605">
    <property type="protein sequence ID" value="OLP92842.1"/>
    <property type="molecule type" value="Genomic_DNA"/>
</dbReference>
<evidence type="ECO:0000259" key="10">
    <source>
        <dbReference type="Pfam" id="PF25179"/>
    </source>
</evidence>
<name>A0A1Q9DCE6_SYMMI</name>
<dbReference type="Pfam" id="PF25179">
    <property type="entry name" value="LMF1_C"/>
    <property type="match status" value="1"/>
</dbReference>
<protein>
    <recommendedName>
        <fullName evidence="8">Lipase maturation factor 2</fullName>
    </recommendedName>
</protein>